<name>A0A9Q1KKL1_9CARY</name>
<evidence type="ECO:0000313" key="1">
    <source>
        <dbReference type="EMBL" id="KAJ8445073.1"/>
    </source>
</evidence>
<keyword evidence="2" id="KW-1185">Reference proteome</keyword>
<evidence type="ECO:0000313" key="2">
    <source>
        <dbReference type="Proteomes" id="UP001153076"/>
    </source>
</evidence>
<comment type="caution">
    <text evidence="1">The sequence shown here is derived from an EMBL/GenBank/DDBJ whole genome shotgun (WGS) entry which is preliminary data.</text>
</comment>
<organism evidence="1 2">
    <name type="scientific">Carnegiea gigantea</name>
    <dbReference type="NCBI Taxonomy" id="171969"/>
    <lineage>
        <taxon>Eukaryota</taxon>
        <taxon>Viridiplantae</taxon>
        <taxon>Streptophyta</taxon>
        <taxon>Embryophyta</taxon>
        <taxon>Tracheophyta</taxon>
        <taxon>Spermatophyta</taxon>
        <taxon>Magnoliopsida</taxon>
        <taxon>eudicotyledons</taxon>
        <taxon>Gunneridae</taxon>
        <taxon>Pentapetalae</taxon>
        <taxon>Caryophyllales</taxon>
        <taxon>Cactineae</taxon>
        <taxon>Cactaceae</taxon>
        <taxon>Cactoideae</taxon>
        <taxon>Echinocereeae</taxon>
        <taxon>Carnegiea</taxon>
    </lineage>
</organism>
<reference evidence="1" key="1">
    <citation type="submission" date="2022-04" db="EMBL/GenBank/DDBJ databases">
        <title>Carnegiea gigantea Genome sequencing and assembly v2.</title>
        <authorList>
            <person name="Copetti D."/>
            <person name="Sanderson M.J."/>
            <person name="Burquez A."/>
            <person name="Wojciechowski M.F."/>
        </authorList>
    </citation>
    <scope>NUCLEOTIDE SEQUENCE</scope>
    <source>
        <strain evidence="1">SGP5-SGP5p</strain>
        <tissue evidence="1">Aerial part</tissue>
    </source>
</reference>
<dbReference type="Proteomes" id="UP001153076">
    <property type="component" value="Unassembled WGS sequence"/>
</dbReference>
<dbReference type="EMBL" id="JAKOGI010000081">
    <property type="protein sequence ID" value="KAJ8445073.1"/>
    <property type="molecule type" value="Genomic_DNA"/>
</dbReference>
<protein>
    <submittedName>
        <fullName evidence="1">Uncharacterized protein</fullName>
    </submittedName>
</protein>
<sequence>MVISHGYETSTSGLRTLGVEEYSQLDHKGVPGDARNRPAINKGREARELRMAALHLGTSQPFKDKMKIQEGCLKMRMNTQAKPSKIRGGSLRHYNSARDTPLRNLVHDHGVEDRQHHLGDVEVLSVPHSHAKVETRTEDEVILREGPRTLGRGGRVPQSRSHRWAWPRARNLSIFELVVNRQQPRFNDVPSQLMISPISLLMSLSSTVSLITMA</sequence>
<gene>
    <name evidence="1" type="ORF">Cgig2_022593</name>
</gene>
<accession>A0A9Q1KKL1</accession>
<dbReference type="AlphaFoldDB" id="A0A9Q1KKL1"/>
<proteinExistence type="predicted"/>